<gene>
    <name evidence="1" type="ORF">QAD02_008653</name>
</gene>
<dbReference type="Proteomes" id="UP001239111">
    <property type="component" value="Chromosome 4"/>
</dbReference>
<sequence>MELLRTHFIIQLIFILSINEIKCKELEEKQIQHCGKNLYDALMLICKGKLYTTTIGQTYNSISRERRGLVDECCKQPCRMSVMKLYCAPPSKITSIPTSLTSTFESEITVTAEQTTFSTNIQTSSESSLATFPSTEDITRSITTVSRSTPVTEVLATKKPSGTSHKPKPDYASEVLNWLAAQMTELGTSPKPKSFTPSRTFRLLGSHVKN</sequence>
<accession>A0ACC2N7W4</accession>
<evidence type="ECO:0000313" key="1">
    <source>
        <dbReference type="EMBL" id="KAJ8666991.1"/>
    </source>
</evidence>
<reference evidence="1" key="1">
    <citation type="submission" date="2023-04" db="EMBL/GenBank/DDBJ databases">
        <title>A chromosome-level genome assembly of the parasitoid wasp Eretmocerus hayati.</title>
        <authorList>
            <person name="Zhong Y."/>
            <person name="Liu S."/>
            <person name="Liu Y."/>
        </authorList>
    </citation>
    <scope>NUCLEOTIDE SEQUENCE</scope>
    <source>
        <strain evidence="1">ZJU_SS_LIU_2023</strain>
    </source>
</reference>
<protein>
    <submittedName>
        <fullName evidence="1">Uncharacterized protein</fullName>
    </submittedName>
</protein>
<comment type="caution">
    <text evidence="1">The sequence shown here is derived from an EMBL/GenBank/DDBJ whole genome shotgun (WGS) entry which is preliminary data.</text>
</comment>
<evidence type="ECO:0000313" key="2">
    <source>
        <dbReference type="Proteomes" id="UP001239111"/>
    </source>
</evidence>
<proteinExistence type="predicted"/>
<keyword evidence="2" id="KW-1185">Reference proteome</keyword>
<dbReference type="EMBL" id="CM056744">
    <property type="protein sequence ID" value="KAJ8666991.1"/>
    <property type="molecule type" value="Genomic_DNA"/>
</dbReference>
<name>A0ACC2N7W4_9HYME</name>
<organism evidence="1 2">
    <name type="scientific">Eretmocerus hayati</name>
    <dbReference type="NCBI Taxonomy" id="131215"/>
    <lineage>
        <taxon>Eukaryota</taxon>
        <taxon>Metazoa</taxon>
        <taxon>Ecdysozoa</taxon>
        <taxon>Arthropoda</taxon>
        <taxon>Hexapoda</taxon>
        <taxon>Insecta</taxon>
        <taxon>Pterygota</taxon>
        <taxon>Neoptera</taxon>
        <taxon>Endopterygota</taxon>
        <taxon>Hymenoptera</taxon>
        <taxon>Apocrita</taxon>
        <taxon>Proctotrupomorpha</taxon>
        <taxon>Chalcidoidea</taxon>
        <taxon>Aphelinidae</taxon>
        <taxon>Aphelininae</taxon>
        <taxon>Eretmocerus</taxon>
    </lineage>
</organism>